<dbReference type="AlphaFoldDB" id="A0A943I3S9"/>
<proteinExistence type="inferred from homology"/>
<dbReference type="InterPro" id="IPR017144">
    <property type="entry name" value="Xaa-Arg_dipeptidase"/>
</dbReference>
<dbReference type="EMBL" id="JAGZCZ010000002">
    <property type="protein sequence ID" value="MBS5519172.1"/>
    <property type="molecule type" value="Genomic_DNA"/>
</dbReference>
<protein>
    <recommendedName>
        <fullName evidence="1">Peptidase M20 domain-containing protein 2</fullName>
    </recommendedName>
</protein>
<dbReference type="Pfam" id="PF07687">
    <property type="entry name" value="M20_dimer"/>
    <property type="match status" value="1"/>
</dbReference>
<dbReference type="PANTHER" id="PTHR30575:SF0">
    <property type="entry name" value="XAA-ARG DIPEPTIDASE"/>
    <property type="match status" value="1"/>
</dbReference>
<feature type="domain" description="Peptidase M20 dimerisation" evidence="2">
    <location>
        <begin position="174"/>
        <end position="261"/>
    </location>
</feature>
<accession>A0A943I3S9</accession>
<dbReference type="InterPro" id="IPR052030">
    <property type="entry name" value="Peptidase_M20/M20A_hydrolases"/>
</dbReference>
<comment type="caution">
    <text evidence="3">The sequence shown here is derived from an EMBL/GenBank/DDBJ whole genome shotgun (WGS) entry which is preliminary data.</text>
</comment>
<evidence type="ECO:0000313" key="4">
    <source>
        <dbReference type="Proteomes" id="UP000754226"/>
    </source>
</evidence>
<dbReference type="GO" id="GO:0071713">
    <property type="term" value="F:para-aminobenzoyl-glutamate hydrolase activity"/>
    <property type="evidence" value="ECO:0007669"/>
    <property type="project" value="TreeGrafter"/>
</dbReference>
<dbReference type="GO" id="GO:0005737">
    <property type="term" value="C:cytoplasm"/>
    <property type="evidence" value="ECO:0007669"/>
    <property type="project" value="TreeGrafter"/>
</dbReference>
<dbReference type="CDD" id="cd03887">
    <property type="entry name" value="M20_Acy1L2"/>
    <property type="match status" value="1"/>
</dbReference>
<evidence type="ECO:0000259" key="2">
    <source>
        <dbReference type="Pfam" id="PF07687"/>
    </source>
</evidence>
<dbReference type="InterPro" id="IPR017439">
    <property type="entry name" value="Amidohydrolase"/>
</dbReference>
<dbReference type="SUPFAM" id="SSF53187">
    <property type="entry name" value="Zn-dependent exopeptidases"/>
    <property type="match status" value="1"/>
</dbReference>
<sequence length="392" mass="42528">MDTQKEALWRRIDKEKDSLIAAADDIYDHPEWEGKEVHAASLLTGLLKDLGFTVELGVGGLQTAFRARYENKEGGPSIGLLCEYDALKDFGHGCGHHLQGPAVIGAACALKDILTDRPYHLVIYGTPAEESFGGKINMLEAGLFQDIDVALMMHGGPYTQTDVKSLALSEILATFHGKSSHAAIAPHKGRSALDALLLAFNGIEFLREHVPDDVRMHYTIETLPGPNNIVPDTAVGSFCLRSYSREALDKVVSRVRDILKGAALMAGVTVTMVDRPSFDDKLPAPTLNAVIMENAKACGAPGMAPPREKTGSTDFGNVLQRMPGACARIKFVPEGAAAHSQEYLDHGKDDMGHAAILYGAKILAGTAYDLICSKELMDRVKEDFQKELMKRQ</sequence>
<name>A0A943I3S9_9FIRM</name>
<evidence type="ECO:0000313" key="3">
    <source>
        <dbReference type="EMBL" id="MBS5519172.1"/>
    </source>
</evidence>
<dbReference type="Pfam" id="PF01546">
    <property type="entry name" value="Peptidase_M20"/>
    <property type="match status" value="1"/>
</dbReference>
<dbReference type="InterPro" id="IPR036264">
    <property type="entry name" value="Bact_exopeptidase_dim_dom"/>
</dbReference>
<dbReference type="Proteomes" id="UP000754226">
    <property type="component" value="Unassembled WGS sequence"/>
</dbReference>
<gene>
    <name evidence="3" type="ORF">KHX13_02370</name>
</gene>
<organism evidence="3 4">
    <name type="scientific">Acidaminococcus intestini</name>
    <dbReference type="NCBI Taxonomy" id="187327"/>
    <lineage>
        <taxon>Bacteria</taxon>
        <taxon>Bacillati</taxon>
        <taxon>Bacillota</taxon>
        <taxon>Negativicutes</taxon>
        <taxon>Acidaminococcales</taxon>
        <taxon>Acidaminococcaceae</taxon>
        <taxon>Acidaminococcus</taxon>
    </lineage>
</organism>
<dbReference type="Gene3D" id="3.40.630.10">
    <property type="entry name" value="Zn peptidases"/>
    <property type="match status" value="1"/>
</dbReference>
<dbReference type="SUPFAM" id="SSF55031">
    <property type="entry name" value="Bacterial exopeptidase dimerisation domain"/>
    <property type="match status" value="1"/>
</dbReference>
<dbReference type="Gene3D" id="3.30.70.360">
    <property type="match status" value="1"/>
</dbReference>
<reference evidence="3" key="1">
    <citation type="submission" date="2021-02" db="EMBL/GenBank/DDBJ databases">
        <title>Infant gut strain persistence is associated with maternal origin, phylogeny, and functional potential including surface adhesion and iron acquisition.</title>
        <authorList>
            <person name="Lou Y.C."/>
        </authorList>
    </citation>
    <scope>NUCLEOTIDE SEQUENCE</scope>
    <source>
        <strain evidence="3">L3_106_000M1_dasL3_106_000M1_concoct_15</strain>
    </source>
</reference>
<dbReference type="PIRSF" id="PIRSF037226">
    <property type="entry name" value="Amidohydrolase_ACY1L2_prd"/>
    <property type="match status" value="1"/>
</dbReference>
<dbReference type="GO" id="GO:0046657">
    <property type="term" value="P:folic acid catabolic process"/>
    <property type="evidence" value="ECO:0007669"/>
    <property type="project" value="TreeGrafter"/>
</dbReference>
<dbReference type="GO" id="GO:0016805">
    <property type="term" value="F:dipeptidase activity"/>
    <property type="evidence" value="ECO:0007669"/>
    <property type="project" value="InterPro"/>
</dbReference>
<dbReference type="InterPro" id="IPR002933">
    <property type="entry name" value="Peptidase_M20"/>
</dbReference>
<evidence type="ECO:0000256" key="1">
    <source>
        <dbReference type="PIRNR" id="PIRNR037226"/>
    </source>
</evidence>
<dbReference type="PANTHER" id="PTHR30575">
    <property type="entry name" value="PEPTIDASE M20"/>
    <property type="match status" value="1"/>
</dbReference>
<dbReference type="InterPro" id="IPR011650">
    <property type="entry name" value="Peptidase_M20_dimer"/>
</dbReference>
<comment type="similarity">
    <text evidence="1">Belongs to the peptidase M20A family.</text>
</comment>
<dbReference type="NCBIfam" id="TIGR01891">
    <property type="entry name" value="amidohydrolases"/>
    <property type="match status" value="1"/>
</dbReference>